<dbReference type="EMBL" id="MU266346">
    <property type="protein sequence ID" value="KAH7929019.1"/>
    <property type="molecule type" value="Genomic_DNA"/>
</dbReference>
<sequence length="557" mass="59738">MDTPAELIDGSMSTPTLQDQGNVMDPAPSPKRGYAFWMVFVANVVVDLLSALDLTAVATALPTIVSDLHGSDFIWATSAYSIASTAILPTVGGLVSCCGRKPVLLAFLLFFTAGSAISGAARNMNMLIAGRAIQGLGGGGCISVTEIIYADLIPLPERGKFIGITAAIWALASVAGPPIGGALAGSGAWRWLFFLNLPLCGIAAVLIVVFLNVRAPKTDFRTRIAGMDWIGLSIIITGTMIFMLALTWGGATYPWASVQVLLPLCLGTVAIIVFFYIEIFWIKNPTVPAFIITNRTTLSGYLATFFHGIASMAAIYYLPVYFQACKTASPIQSGIDSFGISFFIPIFSILAGASVEVFNVYRPQNYVGWIMMIIGFGLLSMLEADSPRAHYIGFQTITGMGLGVVWIGPEFPILAPLPFSNNAHALAFYTFVRCFAQTWGTVIGGAVLQNVLSSRLPASFIASFPDRSQLAYTIIPEIPSLSQPLKTEVQIAYAQSTAIIWRVMIGVSGVGLLTCLLMKEVKMRKDMDENWGLKERGKLDVDSENGVSEALASPTEV</sequence>
<evidence type="ECO:0000313" key="2">
    <source>
        <dbReference type="Proteomes" id="UP000790709"/>
    </source>
</evidence>
<evidence type="ECO:0000313" key="1">
    <source>
        <dbReference type="EMBL" id="KAH7929019.1"/>
    </source>
</evidence>
<keyword evidence="2" id="KW-1185">Reference proteome</keyword>
<gene>
    <name evidence="1" type="ORF">BV22DRAFT_1030050</name>
</gene>
<proteinExistence type="predicted"/>
<organism evidence="1 2">
    <name type="scientific">Leucogyrophana mollusca</name>
    <dbReference type="NCBI Taxonomy" id="85980"/>
    <lineage>
        <taxon>Eukaryota</taxon>
        <taxon>Fungi</taxon>
        <taxon>Dikarya</taxon>
        <taxon>Basidiomycota</taxon>
        <taxon>Agaricomycotina</taxon>
        <taxon>Agaricomycetes</taxon>
        <taxon>Agaricomycetidae</taxon>
        <taxon>Boletales</taxon>
        <taxon>Boletales incertae sedis</taxon>
        <taxon>Leucogyrophana</taxon>
    </lineage>
</organism>
<reference evidence="1" key="1">
    <citation type="journal article" date="2021" name="New Phytol.">
        <title>Evolutionary innovations through gain and loss of genes in the ectomycorrhizal Boletales.</title>
        <authorList>
            <person name="Wu G."/>
            <person name="Miyauchi S."/>
            <person name="Morin E."/>
            <person name="Kuo A."/>
            <person name="Drula E."/>
            <person name="Varga T."/>
            <person name="Kohler A."/>
            <person name="Feng B."/>
            <person name="Cao Y."/>
            <person name="Lipzen A."/>
            <person name="Daum C."/>
            <person name="Hundley H."/>
            <person name="Pangilinan J."/>
            <person name="Johnson J."/>
            <person name="Barry K."/>
            <person name="LaButti K."/>
            <person name="Ng V."/>
            <person name="Ahrendt S."/>
            <person name="Min B."/>
            <person name="Choi I.G."/>
            <person name="Park H."/>
            <person name="Plett J.M."/>
            <person name="Magnuson J."/>
            <person name="Spatafora J.W."/>
            <person name="Nagy L.G."/>
            <person name="Henrissat B."/>
            <person name="Grigoriev I.V."/>
            <person name="Yang Z.L."/>
            <person name="Xu J."/>
            <person name="Martin F.M."/>
        </authorList>
    </citation>
    <scope>NUCLEOTIDE SEQUENCE</scope>
    <source>
        <strain evidence="1">KUC20120723A-06</strain>
    </source>
</reference>
<protein>
    <submittedName>
        <fullName evidence="1">Iron permease</fullName>
    </submittedName>
</protein>
<name>A0ACB8BTJ8_9AGAM</name>
<accession>A0ACB8BTJ8</accession>
<dbReference type="Proteomes" id="UP000790709">
    <property type="component" value="Unassembled WGS sequence"/>
</dbReference>
<comment type="caution">
    <text evidence="1">The sequence shown here is derived from an EMBL/GenBank/DDBJ whole genome shotgun (WGS) entry which is preliminary data.</text>
</comment>